<keyword evidence="2" id="KW-1185">Reference proteome</keyword>
<dbReference type="EMBL" id="JTJZ01000013">
    <property type="protein sequence ID" value="KHS53779.1"/>
    <property type="molecule type" value="Genomic_DNA"/>
</dbReference>
<evidence type="ECO:0000313" key="2">
    <source>
        <dbReference type="Proteomes" id="UP000031488"/>
    </source>
</evidence>
<accession>A0A0B9ADZ9</accession>
<proteinExistence type="predicted"/>
<dbReference type="RefSeq" id="WP_039206875.1">
    <property type="nucleotide sequence ID" value="NZ_JTJZ01000013.1"/>
</dbReference>
<dbReference type="OrthoDB" id="3727407at2"/>
<name>A0A0B9ADZ9_BRELN</name>
<organism evidence="1 2">
    <name type="scientific">Brevibacterium linens</name>
    <dbReference type="NCBI Taxonomy" id="1703"/>
    <lineage>
        <taxon>Bacteria</taxon>
        <taxon>Bacillati</taxon>
        <taxon>Actinomycetota</taxon>
        <taxon>Actinomycetes</taxon>
        <taxon>Micrococcales</taxon>
        <taxon>Brevibacteriaceae</taxon>
        <taxon>Brevibacterium</taxon>
    </lineage>
</organism>
<dbReference type="PATRIC" id="fig|1703.6.peg.417"/>
<reference evidence="1 2" key="1">
    <citation type="submission" date="2014-11" db="EMBL/GenBank/DDBJ databases">
        <title>Draft Genome Sequence of Brevibacterium linens AE038-8.</title>
        <authorList>
            <person name="Maizel D."/>
            <person name="Utturkar S.M."/>
            <person name="Brown S.D."/>
            <person name="Ferrero M."/>
            <person name="Rosen B.P."/>
        </authorList>
    </citation>
    <scope>NUCLEOTIDE SEQUENCE [LARGE SCALE GENOMIC DNA]</scope>
    <source>
        <strain evidence="1 2">AE038-8</strain>
    </source>
</reference>
<gene>
    <name evidence="1" type="ORF">AE0388_0534</name>
</gene>
<comment type="caution">
    <text evidence="1">The sequence shown here is derived from an EMBL/GenBank/DDBJ whole genome shotgun (WGS) entry which is preliminary data.</text>
</comment>
<evidence type="ECO:0008006" key="3">
    <source>
        <dbReference type="Google" id="ProtNLM"/>
    </source>
</evidence>
<sequence length="155" mass="17255">MSYFDLRFQLKQAVNDSEAMRFGEQGFFFDSSDSVPYVTVDVSGDNAADQALYEAHRKLQADGLDVERAVPNLVTASSMANRFGVSRQAAQRWSKAESFPLPIITDGTTLWYWPDVRSWVQSERGKTTFDECQYPTLDDYTLFNAALLGAGASAA</sequence>
<dbReference type="Proteomes" id="UP000031488">
    <property type="component" value="Unassembled WGS sequence"/>
</dbReference>
<dbReference type="AlphaFoldDB" id="A0A0B9ADZ9"/>
<protein>
    <recommendedName>
        <fullName evidence="3">DNA-binding protein</fullName>
    </recommendedName>
</protein>
<evidence type="ECO:0000313" key="1">
    <source>
        <dbReference type="EMBL" id="KHS53779.1"/>
    </source>
</evidence>